<sequence length="146" mass="15020">MGACVSSEAAAVVAASGTAKVILPDGGLREYTRPVTALRVLGKDAARFFVCDADGMEFEGLVSTVGAHEELRPGQLYFVLPRKMLSRPLHAEELAALAVKASAALVGAVAPLVFPAGTAEEEKGRRTRTGGGGGGKFAPDLSVIPE</sequence>
<proteinExistence type="predicted"/>
<accession>A0A804IYQ0</accession>
<dbReference type="PANTHER" id="PTHR33052">
    <property type="entry name" value="DUF4228 DOMAIN PROTEIN-RELATED"/>
    <property type="match status" value="1"/>
</dbReference>
<evidence type="ECO:0000313" key="4">
    <source>
        <dbReference type="Proteomes" id="UP000012960"/>
    </source>
</evidence>
<keyword evidence="4" id="KW-1185">Reference proteome</keyword>
<organism evidence="3 4">
    <name type="scientific">Musa acuminata subsp. malaccensis</name>
    <name type="common">Wild banana</name>
    <name type="synonym">Musa malaccensis</name>
    <dbReference type="NCBI Taxonomy" id="214687"/>
    <lineage>
        <taxon>Eukaryota</taxon>
        <taxon>Viridiplantae</taxon>
        <taxon>Streptophyta</taxon>
        <taxon>Embryophyta</taxon>
        <taxon>Tracheophyta</taxon>
        <taxon>Spermatophyta</taxon>
        <taxon>Magnoliopsida</taxon>
        <taxon>Liliopsida</taxon>
        <taxon>Zingiberales</taxon>
        <taxon>Musaceae</taxon>
        <taxon>Musa</taxon>
    </lineage>
</organism>
<dbReference type="FunCoup" id="A0A804IYQ0">
    <property type="interactions" value="14"/>
</dbReference>
<dbReference type="OMA" id="KANTASC"/>
<dbReference type="EnsemblPlants" id="Ma04_t38870.1">
    <property type="protein sequence ID" value="Ma04_p38870.1"/>
    <property type="gene ID" value="Ma04_g38870"/>
</dbReference>
<dbReference type="Proteomes" id="UP000012960">
    <property type="component" value="Unplaced"/>
</dbReference>
<evidence type="ECO:0000256" key="1">
    <source>
        <dbReference type="SAM" id="MobiDB-lite"/>
    </source>
</evidence>
<gene>
    <name evidence="2" type="ORF">GSMUA_144900.1</name>
</gene>
<protein>
    <submittedName>
        <fullName evidence="2">(wild Malaysian banana) hypothetical protein</fullName>
    </submittedName>
</protein>
<dbReference type="Pfam" id="PF14009">
    <property type="entry name" value="PADRE"/>
    <property type="match status" value="1"/>
</dbReference>
<evidence type="ECO:0000313" key="2">
    <source>
        <dbReference type="EMBL" id="CAG1844695.1"/>
    </source>
</evidence>
<dbReference type="InParanoid" id="A0A804IYQ0"/>
<dbReference type="EMBL" id="HG996469">
    <property type="protein sequence ID" value="CAG1844695.1"/>
    <property type="molecule type" value="Genomic_DNA"/>
</dbReference>
<dbReference type="AlphaFoldDB" id="A0A804IYQ0"/>
<name>A0A804IYQ0_MUSAM</name>
<reference evidence="2" key="1">
    <citation type="submission" date="2021-03" db="EMBL/GenBank/DDBJ databases">
        <authorList>
            <consortium name="Genoscope - CEA"/>
            <person name="William W."/>
        </authorList>
    </citation>
    <scope>NUCLEOTIDE SEQUENCE</scope>
    <source>
        <strain evidence="2">Doubled-haploid Pahang</strain>
    </source>
</reference>
<dbReference type="InterPro" id="IPR025322">
    <property type="entry name" value="PADRE_dom"/>
</dbReference>
<evidence type="ECO:0000313" key="3">
    <source>
        <dbReference type="EnsemblPlants" id="Ma04_p38870.1"/>
    </source>
</evidence>
<dbReference type="Gramene" id="Ma04_t38870.1">
    <property type="protein sequence ID" value="Ma04_p38870.1"/>
    <property type="gene ID" value="Ma04_g38870"/>
</dbReference>
<feature type="region of interest" description="Disordered" evidence="1">
    <location>
        <begin position="120"/>
        <end position="146"/>
    </location>
</feature>
<dbReference type="OrthoDB" id="843671at2759"/>
<reference evidence="3" key="2">
    <citation type="submission" date="2021-05" db="UniProtKB">
        <authorList>
            <consortium name="EnsemblPlants"/>
        </authorList>
    </citation>
    <scope>IDENTIFICATION</scope>
    <source>
        <strain evidence="3">subsp. malaccensis</strain>
    </source>
</reference>